<dbReference type="RefSeq" id="WP_074484985.1">
    <property type="nucleotide sequence ID" value="NZ_FMXP01000003.1"/>
</dbReference>
<evidence type="ECO:0000313" key="3">
    <source>
        <dbReference type="Proteomes" id="UP000182508"/>
    </source>
</evidence>
<protein>
    <submittedName>
        <fullName evidence="2">Uncharacterized protein YpuA, DUF1002 family</fullName>
    </submittedName>
</protein>
<dbReference type="Proteomes" id="UP000182508">
    <property type="component" value="Unassembled WGS sequence"/>
</dbReference>
<evidence type="ECO:0000313" key="2">
    <source>
        <dbReference type="EMBL" id="SDB04251.1"/>
    </source>
</evidence>
<gene>
    <name evidence="2" type="ORF">SAMN02910293_00203</name>
</gene>
<feature type="chain" id="PRO_5010346724" evidence="1">
    <location>
        <begin position="26"/>
        <end position="322"/>
    </location>
</feature>
<dbReference type="Pfam" id="PF06207">
    <property type="entry name" value="DUF1002"/>
    <property type="match status" value="1"/>
</dbReference>
<reference evidence="2 3" key="1">
    <citation type="submission" date="2016-10" db="EMBL/GenBank/DDBJ databases">
        <authorList>
            <person name="de Groot N.N."/>
        </authorList>
    </citation>
    <scope>NUCLEOTIDE SEQUENCE [LARGE SCALE GENOMIC DNA]</scope>
    <source>
        <strain evidence="2 3">A-4</strain>
    </source>
</reference>
<evidence type="ECO:0000256" key="1">
    <source>
        <dbReference type="SAM" id="SignalP"/>
    </source>
</evidence>
<name>A0A1G6A706_9STRE</name>
<proteinExistence type="predicted"/>
<accession>A0A1G6A706</accession>
<dbReference type="InterPro" id="IPR009343">
    <property type="entry name" value="DUF1002"/>
</dbReference>
<keyword evidence="1" id="KW-0732">Signal</keyword>
<feature type="signal peptide" evidence="1">
    <location>
        <begin position="1"/>
        <end position="25"/>
    </location>
</feature>
<sequence length="322" mass="34739">MKLRHLFLSGLAVITTVLSASTAFAATNTVQEVIDETYVQPEYVLGYSLTEEQKAQTLGILGYDSDKDTKVKTLTTTSYANIMNVADDSSLQLYSSVKIQKLGSKETLTVDILTPENITKVTQDMYRNAAVTLGIEHAAITVAAPIPVTGESALAGIYYSLEENGAQVSDESKSLAQEELTTLATINADNEATEGYDADKLNVALTDIKTAVAEAGSGVTEEEVRQIVEDTLSNYQLKNVLSAEHINLIINFAINLSKSSIIDSSSFKSSLASLKDSIVSNASSTFEGINLNFDASSAIESGKGFFANIWQQIVDFFKQFFS</sequence>
<dbReference type="AlphaFoldDB" id="A0A1G6A706"/>
<organism evidence="2 3">
    <name type="scientific">Streptococcus henryi</name>
    <dbReference type="NCBI Taxonomy" id="439219"/>
    <lineage>
        <taxon>Bacteria</taxon>
        <taxon>Bacillati</taxon>
        <taxon>Bacillota</taxon>
        <taxon>Bacilli</taxon>
        <taxon>Lactobacillales</taxon>
        <taxon>Streptococcaceae</taxon>
        <taxon>Streptococcus</taxon>
    </lineage>
</organism>
<dbReference type="eggNOG" id="COG4086">
    <property type="taxonomic scope" value="Bacteria"/>
</dbReference>
<dbReference type="EMBL" id="FMXP01000003">
    <property type="protein sequence ID" value="SDB04251.1"/>
    <property type="molecule type" value="Genomic_DNA"/>
</dbReference>
<dbReference type="STRING" id="439219.SAMN02910293_00203"/>
<keyword evidence="3" id="KW-1185">Reference proteome</keyword>